<dbReference type="EMBL" id="CP120983">
    <property type="protein sequence ID" value="WLQ65219.1"/>
    <property type="molecule type" value="Genomic_DNA"/>
</dbReference>
<accession>A0ABY9JFJ0</accession>
<dbReference type="Gene3D" id="2.70.70.10">
    <property type="entry name" value="Glucose Permease (Domain IIA)"/>
    <property type="match status" value="1"/>
</dbReference>
<feature type="domain" description="M23ase beta-sheet core" evidence="2">
    <location>
        <begin position="175"/>
        <end position="239"/>
    </location>
</feature>
<dbReference type="GO" id="GO:0016787">
    <property type="term" value="F:hydrolase activity"/>
    <property type="evidence" value="ECO:0007669"/>
    <property type="project" value="UniProtKB-KW"/>
</dbReference>
<evidence type="ECO:0000256" key="1">
    <source>
        <dbReference type="SAM" id="Phobius"/>
    </source>
</evidence>
<dbReference type="CDD" id="cd12797">
    <property type="entry name" value="M23_peptidase"/>
    <property type="match status" value="1"/>
</dbReference>
<reference evidence="3 4" key="1">
    <citation type="submission" date="2023-03" db="EMBL/GenBank/DDBJ databases">
        <title>Isolation and description of six Streptomyces strains from soil environments, able to metabolize different microbial glucans.</title>
        <authorList>
            <person name="Widen T."/>
            <person name="Larsbrink J."/>
        </authorList>
    </citation>
    <scope>NUCLEOTIDE SEQUENCE [LARGE SCALE GENOMIC DNA]</scope>
    <source>
        <strain evidence="3 4">Alt3</strain>
    </source>
</reference>
<organism evidence="3 4">
    <name type="scientific">Streptomyces glycanivorans</name>
    <dbReference type="NCBI Taxonomy" id="3033808"/>
    <lineage>
        <taxon>Bacteria</taxon>
        <taxon>Bacillati</taxon>
        <taxon>Actinomycetota</taxon>
        <taxon>Actinomycetes</taxon>
        <taxon>Kitasatosporales</taxon>
        <taxon>Streptomycetaceae</taxon>
        <taxon>Streptomyces</taxon>
    </lineage>
</organism>
<dbReference type="InterPro" id="IPR011055">
    <property type="entry name" value="Dup_hybrid_motif"/>
</dbReference>
<feature type="transmembrane region" description="Helical" evidence="1">
    <location>
        <begin position="38"/>
        <end position="53"/>
    </location>
</feature>
<evidence type="ECO:0000259" key="2">
    <source>
        <dbReference type="Pfam" id="PF01551"/>
    </source>
</evidence>
<proteinExistence type="predicted"/>
<dbReference type="EC" id="3.4.-.-" evidence="3"/>
<protein>
    <submittedName>
        <fullName evidence="3">M23 family metallopeptidase</fullName>
        <ecNumber evidence="3">3.4.-.-</ecNumber>
    </submittedName>
</protein>
<sequence length="274" mass="29391">MSVRKAAMILYRCCWLAFVALVLCDAFAEPLVPYGAVFVPAAAAILIGFLMGRRSRAALARDRPAVEVGPPVTGRWVALNSPADKVPSHGTHGYGQSHAIDIVAEPEEGSRPPFRWLWPVARPNRDFPAFDAPLVAVADGTVVHASDGQRDHLSRNSGPALAYLMVLESSLRDMAGARRIVGNHVVLDLGDGVHAAYAHIRRGSLQVKAGDTVREGQVLARCGNSGNSTEPHVHFQLMDHPDLDVARGIPFTWRGVGVPGNGEAFVVEETVSSD</sequence>
<dbReference type="PANTHER" id="PTHR21666:SF270">
    <property type="entry name" value="MUREIN HYDROLASE ACTIVATOR ENVC"/>
    <property type="match status" value="1"/>
</dbReference>
<evidence type="ECO:0000313" key="3">
    <source>
        <dbReference type="EMBL" id="WLQ65219.1"/>
    </source>
</evidence>
<name>A0ABY9JFJ0_9ACTN</name>
<keyword evidence="4" id="KW-1185">Reference proteome</keyword>
<keyword evidence="1" id="KW-0472">Membrane</keyword>
<dbReference type="InterPro" id="IPR050570">
    <property type="entry name" value="Cell_wall_metabolism_enzyme"/>
</dbReference>
<keyword evidence="1" id="KW-1133">Transmembrane helix</keyword>
<evidence type="ECO:0000313" key="4">
    <source>
        <dbReference type="Proteomes" id="UP001224433"/>
    </source>
</evidence>
<gene>
    <name evidence="3" type="ORF">P8A20_17170</name>
</gene>
<dbReference type="InterPro" id="IPR016047">
    <property type="entry name" value="M23ase_b-sheet_dom"/>
</dbReference>
<keyword evidence="1" id="KW-0812">Transmembrane</keyword>
<dbReference type="Proteomes" id="UP001224433">
    <property type="component" value="Chromosome"/>
</dbReference>
<dbReference type="PANTHER" id="PTHR21666">
    <property type="entry name" value="PEPTIDASE-RELATED"/>
    <property type="match status" value="1"/>
</dbReference>
<dbReference type="Pfam" id="PF01551">
    <property type="entry name" value="Peptidase_M23"/>
    <property type="match status" value="1"/>
</dbReference>
<keyword evidence="3" id="KW-0378">Hydrolase</keyword>
<dbReference type="SUPFAM" id="SSF51261">
    <property type="entry name" value="Duplicated hybrid motif"/>
    <property type="match status" value="1"/>
</dbReference>
<dbReference type="RefSeq" id="WP_147958472.1">
    <property type="nucleotide sequence ID" value="NZ_CP120983.1"/>
</dbReference>